<gene>
    <name evidence="2" type="ORF">SAMN02982931_01255</name>
</gene>
<dbReference type="RefSeq" id="WP_090875527.1">
    <property type="nucleotide sequence ID" value="NZ_FMXQ01000002.1"/>
</dbReference>
<accession>A0A1G6B5D5</accession>
<sequence length="76" mass="8702">MHRHAVAIVLLAAAVMVTAAPVLAANNGYTSRTRHQAWRGINQNPWDFVNCFIWSPKHRNYFWLCGKPYPPGFAHR</sequence>
<evidence type="ECO:0000313" key="2">
    <source>
        <dbReference type="EMBL" id="SDB15886.1"/>
    </source>
</evidence>
<evidence type="ECO:0000313" key="3">
    <source>
        <dbReference type="Proteomes" id="UP000199071"/>
    </source>
</evidence>
<keyword evidence="1" id="KW-0732">Signal</keyword>
<dbReference type="EMBL" id="FMXQ01000002">
    <property type="protein sequence ID" value="SDB15886.1"/>
    <property type="molecule type" value="Genomic_DNA"/>
</dbReference>
<dbReference type="Proteomes" id="UP000199071">
    <property type="component" value="Unassembled WGS sequence"/>
</dbReference>
<name>A0A1G6B5D5_9HYPH</name>
<organism evidence="2 3">
    <name type="scientific">Bauldia litoralis</name>
    <dbReference type="NCBI Taxonomy" id="665467"/>
    <lineage>
        <taxon>Bacteria</taxon>
        <taxon>Pseudomonadati</taxon>
        <taxon>Pseudomonadota</taxon>
        <taxon>Alphaproteobacteria</taxon>
        <taxon>Hyphomicrobiales</taxon>
        <taxon>Kaistiaceae</taxon>
        <taxon>Bauldia</taxon>
    </lineage>
</organism>
<proteinExistence type="predicted"/>
<evidence type="ECO:0008006" key="4">
    <source>
        <dbReference type="Google" id="ProtNLM"/>
    </source>
</evidence>
<reference evidence="2 3" key="1">
    <citation type="submission" date="2016-10" db="EMBL/GenBank/DDBJ databases">
        <authorList>
            <person name="de Groot N.N."/>
        </authorList>
    </citation>
    <scope>NUCLEOTIDE SEQUENCE [LARGE SCALE GENOMIC DNA]</scope>
    <source>
        <strain evidence="2 3">ATCC 35022</strain>
    </source>
</reference>
<feature type="chain" id="PRO_5011488962" description="Secreted protein" evidence="1">
    <location>
        <begin position="25"/>
        <end position="76"/>
    </location>
</feature>
<protein>
    <recommendedName>
        <fullName evidence="4">Secreted protein</fullName>
    </recommendedName>
</protein>
<evidence type="ECO:0000256" key="1">
    <source>
        <dbReference type="SAM" id="SignalP"/>
    </source>
</evidence>
<dbReference type="AlphaFoldDB" id="A0A1G6B5D5"/>
<feature type="signal peptide" evidence="1">
    <location>
        <begin position="1"/>
        <end position="24"/>
    </location>
</feature>
<keyword evidence="3" id="KW-1185">Reference proteome</keyword>